<sequence length="643" mass="67966">MKIHALLASATVLALAASASASAAPIVDGALGDHAVLQRGRPIILTGKALPGETVSANLAGKTVSAQADKAGRFRLTLPALEAGGPYRLLLDAPSGQQVIDDLLIGDVFLCSGQSNMEMTTEQSQNSFQVYGASDPQIRLMTVPKRLAFAPQDKLDAPPAWAAATPATIGKFSAVCFYMGQSLRETTKAPIGLIHASWGGSRQSAWLSPDGLEQAGLGEPAKTLALYTRDTAAAEKAAASQWETWWRDTSGLAQGREPWRDDAGLAWKPVPVVGAFSRWGLPEMKGYLGMVWFKTEVTLTAEQARQASVLNLGAIDDADRTWVNGQPVGGTSLGRARQYRLKPGVLREGRNVILVNADNVYADGGMLGPASAMQLRFDDGSSPPLDQGWRYAPAGRSQSNAPRSPWDDINGAGTLYNGMIAPLGPVSLAGVAWYQGESDTGLPGYDRRLSAMLKDWRARFETPALPFAIVQLSAYGDMAQRPVESGWAKVRDTQRRVAEADGHAAVVVTIDHGDPVDIHPGQKQEVGRRAARAMRATAYGEAIAPSGPRIASAARDTGGGVTLTFKDVSGALAARSGAMAIGFELCGAGACRFATGRAEGDKVTLSGDGQPVDRVRYAWADSPVVNLFDDANLPVGPFEIPVP</sequence>
<dbReference type="Proteomes" id="UP000002629">
    <property type="component" value="Chromosome"/>
</dbReference>
<accession>D5VGN1</accession>
<dbReference type="Pfam" id="PF03629">
    <property type="entry name" value="SASA"/>
    <property type="match status" value="1"/>
</dbReference>
<dbReference type="Gene3D" id="3.40.50.1110">
    <property type="entry name" value="SGNH hydrolase"/>
    <property type="match status" value="2"/>
</dbReference>
<feature type="signal peptide" evidence="2">
    <location>
        <begin position="1"/>
        <end position="23"/>
    </location>
</feature>
<evidence type="ECO:0000256" key="2">
    <source>
        <dbReference type="SAM" id="SignalP"/>
    </source>
</evidence>
<dbReference type="InterPro" id="IPR013783">
    <property type="entry name" value="Ig-like_fold"/>
</dbReference>
<evidence type="ECO:0000256" key="1">
    <source>
        <dbReference type="ARBA" id="ARBA00022801"/>
    </source>
</evidence>
<dbReference type="AlphaFoldDB" id="D5VGN1"/>
<dbReference type="Gene3D" id="2.60.40.10">
    <property type="entry name" value="Immunoglobulins"/>
    <property type="match status" value="1"/>
</dbReference>
<feature type="chain" id="PRO_5003078410" description="Sialate O-acetylesterase domain-containing protein" evidence="2">
    <location>
        <begin position="24"/>
        <end position="643"/>
    </location>
</feature>
<dbReference type="GO" id="GO:0001681">
    <property type="term" value="F:sialate O-acetylesterase activity"/>
    <property type="evidence" value="ECO:0007669"/>
    <property type="project" value="InterPro"/>
</dbReference>
<protein>
    <recommendedName>
        <fullName evidence="3">Sialate O-acetylesterase domain-containing protein</fullName>
    </recommendedName>
</protein>
<organism evidence="4 5">
    <name type="scientific">Caulobacter segnis (strain ATCC 21756 / DSM 7131 / JCM 7823 / NBRC 15250 / LMG 17158 / TK0059)</name>
    <name type="common">Mycoplana segnis</name>
    <dbReference type="NCBI Taxonomy" id="509190"/>
    <lineage>
        <taxon>Bacteria</taxon>
        <taxon>Pseudomonadati</taxon>
        <taxon>Pseudomonadota</taxon>
        <taxon>Alphaproteobacteria</taxon>
        <taxon>Caulobacterales</taxon>
        <taxon>Caulobacteraceae</taxon>
        <taxon>Caulobacter</taxon>
    </lineage>
</organism>
<keyword evidence="1" id="KW-0378">Hydrolase</keyword>
<dbReference type="InterPro" id="IPR005181">
    <property type="entry name" value="SASA"/>
</dbReference>
<evidence type="ECO:0000259" key="3">
    <source>
        <dbReference type="Pfam" id="PF03629"/>
    </source>
</evidence>
<dbReference type="KEGG" id="cse:Cseg_2003"/>
<dbReference type="PANTHER" id="PTHR22901">
    <property type="entry name" value="SIALATE O-ACETYLESTERASE"/>
    <property type="match status" value="1"/>
</dbReference>
<reference evidence="5" key="1">
    <citation type="journal article" date="2011" name="J. Bacteriol.">
        <title>Genome sequences of eight morphologically diverse alphaproteobacteria.</title>
        <authorList>
            <consortium name="US DOE Joint Genome Institute"/>
            <person name="Brown P.J."/>
            <person name="Kysela D.T."/>
            <person name="Buechlein A."/>
            <person name="Hemmerich C."/>
            <person name="Brun Y.V."/>
        </authorList>
    </citation>
    <scope>NUCLEOTIDE SEQUENCE [LARGE SCALE GENOMIC DNA]</scope>
    <source>
        <strain evidence="5">ATCC 21756 / DSM 7131 / JCM 7823 / NBRC 15250 / LMG 17158 / TK0059</strain>
    </source>
</reference>
<feature type="domain" description="Sialate O-acetylesterase" evidence="3">
    <location>
        <begin position="414"/>
        <end position="534"/>
    </location>
</feature>
<dbReference type="GO" id="GO:0005975">
    <property type="term" value="P:carbohydrate metabolic process"/>
    <property type="evidence" value="ECO:0007669"/>
    <property type="project" value="TreeGrafter"/>
</dbReference>
<proteinExistence type="predicted"/>
<dbReference type="Gene3D" id="2.60.120.260">
    <property type="entry name" value="Galactose-binding domain-like"/>
    <property type="match status" value="1"/>
</dbReference>
<dbReference type="InterPro" id="IPR008979">
    <property type="entry name" value="Galactose-bd-like_sf"/>
</dbReference>
<evidence type="ECO:0000313" key="5">
    <source>
        <dbReference type="Proteomes" id="UP000002629"/>
    </source>
</evidence>
<name>D5VGN1_CAUST</name>
<gene>
    <name evidence="4" type="ordered locus">Cseg_2003</name>
</gene>
<dbReference type="RefSeq" id="WP_013079129.1">
    <property type="nucleotide sequence ID" value="NC_014100.1"/>
</dbReference>
<dbReference type="HOGENOM" id="CLU_015150_2_0_5"/>
<dbReference type="eggNOG" id="COG3250">
    <property type="taxonomic scope" value="Bacteria"/>
</dbReference>
<dbReference type="InterPro" id="IPR036514">
    <property type="entry name" value="SGNH_hydro_sf"/>
</dbReference>
<dbReference type="STRING" id="509190.Cseg_2003"/>
<evidence type="ECO:0000313" key="4">
    <source>
        <dbReference type="EMBL" id="ADG10474.1"/>
    </source>
</evidence>
<dbReference type="InterPro" id="IPR039329">
    <property type="entry name" value="SIAE"/>
</dbReference>
<dbReference type="PANTHER" id="PTHR22901:SF0">
    <property type="entry name" value="SIALATE O-ACETYLESTERASE"/>
    <property type="match status" value="1"/>
</dbReference>
<dbReference type="EMBL" id="CP002008">
    <property type="protein sequence ID" value="ADG10474.1"/>
    <property type="molecule type" value="Genomic_DNA"/>
</dbReference>
<keyword evidence="2" id="KW-0732">Signal</keyword>
<dbReference type="SUPFAM" id="SSF49785">
    <property type="entry name" value="Galactose-binding domain-like"/>
    <property type="match status" value="1"/>
</dbReference>
<dbReference type="SUPFAM" id="SSF52266">
    <property type="entry name" value="SGNH hydrolase"/>
    <property type="match status" value="1"/>
</dbReference>